<protein>
    <submittedName>
        <fullName evidence="2">Uncharacterized protein</fullName>
    </submittedName>
</protein>
<name>A0A922F676_CARIL</name>
<comment type="caution">
    <text evidence="2">The sequence shown here is derived from an EMBL/GenBank/DDBJ whole genome shotgun (WGS) entry which is preliminary data.</text>
</comment>
<dbReference type="EMBL" id="CM031828">
    <property type="protein sequence ID" value="KAG6716773.1"/>
    <property type="molecule type" value="Genomic_DNA"/>
</dbReference>
<accession>A0A922F676</accession>
<evidence type="ECO:0000256" key="1">
    <source>
        <dbReference type="SAM" id="MobiDB-lite"/>
    </source>
</evidence>
<feature type="region of interest" description="Disordered" evidence="1">
    <location>
        <begin position="20"/>
        <end position="57"/>
    </location>
</feature>
<organism evidence="2 3">
    <name type="scientific">Carya illinoinensis</name>
    <name type="common">Pecan</name>
    <dbReference type="NCBI Taxonomy" id="32201"/>
    <lineage>
        <taxon>Eukaryota</taxon>
        <taxon>Viridiplantae</taxon>
        <taxon>Streptophyta</taxon>
        <taxon>Embryophyta</taxon>
        <taxon>Tracheophyta</taxon>
        <taxon>Spermatophyta</taxon>
        <taxon>Magnoliopsida</taxon>
        <taxon>eudicotyledons</taxon>
        <taxon>Gunneridae</taxon>
        <taxon>Pentapetalae</taxon>
        <taxon>rosids</taxon>
        <taxon>fabids</taxon>
        <taxon>Fagales</taxon>
        <taxon>Juglandaceae</taxon>
        <taxon>Carya</taxon>
    </lineage>
</organism>
<evidence type="ECO:0000313" key="2">
    <source>
        <dbReference type="EMBL" id="KAG6716773.1"/>
    </source>
</evidence>
<proteinExistence type="predicted"/>
<evidence type="ECO:0000313" key="3">
    <source>
        <dbReference type="Proteomes" id="UP000811246"/>
    </source>
</evidence>
<gene>
    <name evidence="2" type="ORF">I3842_04G064800</name>
</gene>
<dbReference type="AlphaFoldDB" id="A0A922F676"/>
<dbReference type="Proteomes" id="UP000811246">
    <property type="component" value="Chromosome 4"/>
</dbReference>
<reference evidence="2" key="1">
    <citation type="submission" date="2021-01" db="EMBL/GenBank/DDBJ databases">
        <authorList>
            <person name="Lovell J.T."/>
            <person name="Bentley N."/>
            <person name="Bhattarai G."/>
            <person name="Jenkins J.W."/>
            <person name="Sreedasyam A."/>
            <person name="Alarcon Y."/>
            <person name="Bock C."/>
            <person name="Boston L."/>
            <person name="Carlson J."/>
            <person name="Cervantes K."/>
            <person name="Clermont K."/>
            <person name="Krom N."/>
            <person name="Kubenka K."/>
            <person name="Mamidi S."/>
            <person name="Mattison C."/>
            <person name="Monteros M."/>
            <person name="Pisani C."/>
            <person name="Plott C."/>
            <person name="Rajasekar S."/>
            <person name="Rhein H.S."/>
            <person name="Rohla C."/>
            <person name="Song M."/>
            <person name="Hilaire R.S."/>
            <person name="Shu S."/>
            <person name="Wells L."/>
            <person name="Wang X."/>
            <person name="Webber J."/>
            <person name="Heerema R.J."/>
            <person name="Klein P."/>
            <person name="Conner P."/>
            <person name="Grauke L."/>
            <person name="Grimwood J."/>
            <person name="Schmutz J."/>
            <person name="Randall J.J."/>
        </authorList>
    </citation>
    <scope>NUCLEOTIDE SEQUENCE</scope>
    <source>
        <tissue evidence="2">Leaf</tissue>
    </source>
</reference>
<sequence>MHVSLLQETKQVWPPFLSKETTTAAKPSRFSEASPPRSCLESLQARQLQPSRKSLHHVRDSMRIAQQTSPLPLLLCFKAPQQRIFVLSTQISPTHDHPLKTDANYTQATISISRNKTQHPLSIVSHCKTTITET</sequence>